<protein>
    <submittedName>
        <fullName evidence="1">Uncharacterized protein</fullName>
    </submittedName>
</protein>
<proteinExistence type="predicted"/>
<dbReference type="EMBL" id="BAABGT010000112">
    <property type="protein sequence ID" value="GAA4558449.1"/>
    <property type="molecule type" value="Genomic_DNA"/>
</dbReference>
<sequence>MTDPDAILLWRADECAAPGPVHACCLRATEPGSRAVVYRTREDQGIAGTVDFSSAATSRPGGGWVAAGRFTPLSRPIPRADLLADDVLRPVFRALRSRRGLPDAAARRLAELIGD</sequence>
<accession>A0ABP8S3G8</accession>
<gene>
    <name evidence="1" type="ORF">GCM10023175_64640</name>
</gene>
<reference evidence="2" key="1">
    <citation type="journal article" date="2019" name="Int. J. Syst. Evol. Microbiol.">
        <title>The Global Catalogue of Microorganisms (GCM) 10K type strain sequencing project: providing services to taxonomists for standard genome sequencing and annotation.</title>
        <authorList>
            <consortium name="The Broad Institute Genomics Platform"/>
            <consortium name="The Broad Institute Genome Sequencing Center for Infectious Disease"/>
            <person name="Wu L."/>
            <person name="Ma J."/>
        </authorList>
    </citation>
    <scope>NUCLEOTIDE SEQUENCE [LARGE SCALE GENOMIC DNA]</scope>
    <source>
        <strain evidence="2">JCM 17906</strain>
    </source>
</reference>
<dbReference type="RefSeq" id="WP_345426808.1">
    <property type="nucleotide sequence ID" value="NZ_BAABGT010000112.1"/>
</dbReference>
<organism evidence="1 2">
    <name type="scientific">Pseudonocardia xishanensis</name>
    <dbReference type="NCBI Taxonomy" id="630995"/>
    <lineage>
        <taxon>Bacteria</taxon>
        <taxon>Bacillati</taxon>
        <taxon>Actinomycetota</taxon>
        <taxon>Actinomycetes</taxon>
        <taxon>Pseudonocardiales</taxon>
        <taxon>Pseudonocardiaceae</taxon>
        <taxon>Pseudonocardia</taxon>
    </lineage>
</organism>
<dbReference type="Proteomes" id="UP001501598">
    <property type="component" value="Unassembled WGS sequence"/>
</dbReference>
<evidence type="ECO:0000313" key="1">
    <source>
        <dbReference type="EMBL" id="GAA4558449.1"/>
    </source>
</evidence>
<comment type="caution">
    <text evidence="1">The sequence shown here is derived from an EMBL/GenBank/DDBJ whole genome shotgun (WGS) entry which is preliminary data.</text>
</comment>
<evidence type="ECO:0000313" key="2">
    <source>
        <dbReference type="Proteomes" id="UP001501598"/>
    </source>
</evidence>
<name>A0ABP8S3G8_9PSEU</name>
<keyword evidence="2" id="KW-1185">Reference proteome</keyword>